<evidence type="ECO:0000256" key="1">
    <source>
        <dbReference type="ARBA" id="ARBA00023054"/>
    </source>
</evidence>
<evidence type="ECO:0000313" key="4">
    <source>
        <dbReference type="EMBL" id="KAK8233868.1"/>
    </source>
</evidence>
<feature type="compositionally biased region" description="Acidic residues" evidence="2">
    <location>
        <begin position="370"/>
        <end position="379"/>
    </location>
</feature>
<protein>
    <submittedName>
        <fullName evidence="4">Bud-site selection protein</fullName>
    </submittedName>
</protein>
<evidence type="ECO:0000256" key="2">
    <source>
        <dbReference type="SAM" id="MobiDB-lite"/>
    </source>
</evidence>
<comment type="caution">
    <text evidence="4">The sequence shown here is derived from an EMBL/GenBank/DDBJ whole genome shotgun (WGS) entry which is preliminary data.</text>
</comment>
<feature type="region of interest" description="Disordered" evidence="2">
    <location>
        <begin position="189"/>
        <end position="225"/>
    </location>
</feature>
<feature type="compositionally biased region" description="Gly residues" evidence="2">
    <location>
        <begin position="508"/>
        <end position="530"/>
    </location>
</feature>
<evidence type="ECO:0000313" key="5">
    <source>
        <dbReference type="Proteomes" id="UP001492380"/>
    </source>
</evidence>
<feature type="compositionally biased region" description="Basic and acidic residues" evidence="2">
    <location>
        <begin position="493"/>
        <end position="507"/>
    </location>
</feature>
<name>A0ABR1YMZ3_9PEZI</name>
<feature type="compositionally biased region" description="Basic and acidic residues" evidence="2">
    <location>
        <begin position="262"/>
        <end position="293"/>
    </location>
</feature>
<evidence type="ECO:0000259" key="3">
    <source>
        <dbReference type="Pfam" id="PF09073"/>
    </source>
</evidence>
<keyword evidence="1" id="KW-0175">Coiled coil</keyword>
<feature type="compositionally biased region" description="Polar residues" evidence="2">
    <location>
        <begin position="424"/>
        <end position="433"/>
    </location>
</feature>
<feature type="domain" description="Bud22" evidence="3">
    <location>
        <begin position="98"/>
        <end position="595"/>
    </location>
</feature>
<reference evidence="4 5" key="1">
    <citation type="submission" date="2024-04" db="EMBL/GenBank/DDBJ databases">
        <title>Phyllosticta paracitricarpa is synonymous to the EU quarantine fungus P. citricarpa based on phylogenomic analyses.</title>
        <authorList>
            <consortium name="Lawrence Berkeley National Laboratory"/>
            <person name="Van Ingen-Buijs V.A."/>
            <person name="Van Westerhoven A.C."/>
            <person name="Haridas S."/>
            <person name="Skiadas P."/>
            <person name="Martin F."/>
            <person name="Groenewald J.Z."/>
            <person name="Crous P.W."/>
            <person name="Seidl M.F."/>
        </authorList>
    </citation>
    <scope>NUCLEOTIDE SEQUENCE [LARGE SCALE GENOMIC DNA]</scope>
    <source>
        <strain evidence="4 5">CBS 123374</strain>
    </source>
</reference>
<feature type="compositionally biased region" description="Acidic residues" evidence="2">
    <location>
        <begin position="335"/>
        <end position="344"/>
    </location>
</feature>
<dbReference type="InterPro" id="IPR037393">
    <property type="entry name" value="Bud22/SRFB1"/>
</dbReference>
<feature type="compositionally biased region" description="Basic and acidic residues" evidence="2">
    <location>
        <begin position="192"/>
        <end position="206"/>
    </location>
</feature>
<dbReference type="PANTHER" id="PTHR23325:SF1">
    <property type="entry name" value="SERUM RESPONSE FACTOR-BINDING PROTEIN 1"/>
    <property type="match status" value="1"/>
</dbReference>
<feature type="compositionally biased region" description="Polar residues" evidence="2">
    <location>
        <begin position="32"/>
        <end position="55"/>
    </location>
</feature>
<feature type="compositionally biased region" description="Low complexity" evidence="2">
    <location>
        <begin position="396"/>
        <end position="406"/>
    </location>
</feature>
<gene>
    <name evidence="4" type="ORF">HDK90DRAFT_466877</name>
</gene>
<accession>A0ABR1YMZ3</accession>
<dbReference type="Pfam" id="PF09073">
    <property type="entry name" value="BUD22"/>
    <property type="match status" value="1"/>
</dbReference>
<feature type="compositionally biased region" description="Acidic residues" evidence="2">
    <location>
        <begin position="294"/>
        <end position="324"/>
    </location>
</feature>
<dbReference type="Proteomes" id="UP001492380">
    <property type="component" value="Unassembled WGS sequence"/>
</dbReference>
<proteinExistence type="predicted"/>
<feature type="compositionally biased region" description="Basic residues" evidence="2">
    <location>
        <begin position="460"/>
        <end position="469"/>
    </location>
</feature>
<dbReference type="PANTHER" id="PTHR23325">
    <property type="entry name" value="SERUM RESPONSE FACTOR-BINDING"/>
    <property type="match status" value="1"/>
</dbReference>
<dbReference type="InterPro" id="IPR015158">
    <property type="entry name" value="Bud22_dom"/>
</dbReference>
<dbReference type="EMBL" id="JBBWRZ010000006">
    <property type="protein sequence ID" value="KAK8233868.1"/>
    <property type="molecule type" value="Genomic_DNA"/>
</dbReference>
<organism evidence="4 5">
    <name type="scientific">Phyllosticta capitalensis</name>
    <dbReference type="NCBI Taxonomy" id="121624"/>
    <lineage>
        <taxon>Eukaryota</taxon>
        <taxon>Fungi</taxon>
        <taxon>Dikarya</taxon>
        <taxon>Ascomycota</taxon>
        <taxon>Pezizomycotina</taxon>
        <taxon>Dothideomycetes</taxon>
        <taxon>Dothideomycetes incertae sedis</taxon>
        <taxon>Botryosphaeriales</taxon>
        <taxon>Phyllostictaceae</taxon>
        <taxon>Phyllosticta</taxon>
    </lineage>
</organism>
<keyword evidence="5" id="KW-1185">Reference proteome</keyword>
<feature type="compositionally biased region" description="Acidic residues" evidence="2">
    <location>
        <begin position="207"/>
        <end position="217"/>
    </location>
</feature>
<feature type="region of interest" description="Disordered" evidence="2">
    <location>
        <begin position="20"/>
        <end position="84"/>
    </location>
</feature>
<sequence>MITEIRKSLTPALQKFPSVDPKSYLKHLDKTAPSSSTDTSCEISAPCTASINTSPTNPPIHQSLGMPKRKRSGASPAHDDDVNPLLARQRSKLLPLLDRSKKQLVKTLKLARGFERQKLSRRLKTAAASANDGATVARVTREIEALKSVRFEALAEVGLGRQLAKVKRVREHEAVPPWVLRAGSKGSAELVGGKEKVGGRKGKDGDDGGEAEGEEGQGENTKVEIGKKEILDLQARLFNAKATREVMGKIVDEVRACLGVLGDEKGGDNKSAKKGKDTDDKKSAKPSKRKEEVESQSEVELDNEELDRDIEEDGADDGDSEDEFAGFSDRIAASSDEEEDDDDNIGVRIPPGYKPTRDLSVTPDPSPAASEDEDEEEVELASTDSNSEDDDEEQHATFSPSASTSTSPPPPTKSKRTELAATTAAPTKSTFIPSLSAVGYISGSDSDASDPEDVDERVAPPRKNRRGQRARQAIWEKKYGEKAAHVQKAQQKAKTDRNAGWDAKRGATDGGARGKGGKGGFQGKGAGAGKFGAARYNKGSGEASGTAANTTALGKRKTPHRDDEGKLHPSWEAKKRLKEQASANVKFEGKKITFD</sequence>
<feature type="compositionally biased region" description="Basic and acidic residues" evidence="2">
    <location>
        <begin position="474"/>
        <end position="484"/>
    </location>
</feature>
<feature type="region of interest" description="Disordered" evidence="2">
    <location>
        <begin position="261"/>
        <end position="567"/>
    </location>
</feature>